<dbReference type="InterPro" id="IPR050626">
    <property type="entry name" value="Peptidase_M16"/>
</dbReference>
<evidence type="ECO:0000256" key="8">
    <source>
        <dbReference type="RuleBase" id="RU004447"/>
    </source>
</evidence>
<dbReference type="InterPro" id="IPR011249">
    <property type="entry name" value="Metalloenz_LuxS/M16"/>
</dbReference>
<evidence type="ECO:0000259" key="11">
    <source>
        <dbReference type="Pfam" id="PF16187"/>
    </source>
</evidence>
<evidence type="ECO:0000313" key="12">
    <source>
        <dbReference type="Proteomes" id="UP001652661"/>
    </source>
</evidence>
<dbReference type="Proteomes" id="UP001652661">
    <property type="component" value="Chromosome 3R"/>
</dbReference>
<gene>
    <name evidence="13" type="primary">LOC108080784</name>
</gene>
<evidence type="ECO:0000256" key="4">
    <source>
        <dbReference type="ARBA" id="ARBA00022723"/>
    </source>
</evidence>
<dbReference type="GO" id="GO:0006508">
    <property type="term" value="P:proteolysis"/>
    <property type="evidence" value="ECO:0007669"/>
    <property type="project" value="UniProtKB-KW"/>
</dbReference>
<dbReference type="AlphaFoldDB" id="A0A6P4IRK9"/>
<dbReference type="InterPro" id="IPR001431">
    <property type="entry name" value="Pept_M16_Zn_BS"/>
</dbReference>
<evidence type="ECO:0000259" key="10">
    <source>
        <dbReference type="Pfam" id="PF05193"/>
    </source>
</evidence>
<dbReference type="Pfam" id="PF05193">
    <property type="entry name" value="Peptidase_M16_C"/>
    <property type="match status" value="2"/>
</dbReference>
<keyword evidence="3" id="KW-0645">Protease</keyword>
<comment type="cofactor">
    <cofactor evidence="1">
        <name>Zn(2+)</name>
        <dbReference type="ChEBI" id="CHEBI:29105"/>
    </cofactor>
</comment>
<comment type="similarity">
    <text evidence="2 8">Belongs to the peptidase M16 family.</text>
</comment>
<feature type="domain" description="Peptidase M16 C-terminal" evidence="10">
    <location>
        <begin position="717"/>
        <end position="899"/>
    </location>
</feature>
<keyword evidence="7" id="KW-0482">Metalloprotease</keyword>
<dbReference type="FunFam" id="3.30.830.10:FF:000012">
    <property type="entry name" value="Protease 3"/>
    <property type="match status" value="1"/>
</dbReference>
<evidence type="ECO:0000313" key="13">
    <source>
        <dbReference type="RefSeq" id="XP_017031140.1"/>
    </source>
</evidence>
<evidence type="ECO:0000256" key="3">
    <source>
        <dbReference type="ARBA" id="ARBA00022670"/>
    </source>
</evidence>
<dbReference type="OrthoDB" id="952271at2759"/>
<dbReference type="GeneID" id="108080784"/>
<dbReference type="RefSeq" id="XP_017031140.1">
    <property type="nucleotide sequence ID" value="XM_017175651.3"/>
</dbReference>
<dbReference type="GO" id="GO:0046872">
    <property type="term" value="F:metal ion binding"/>
    <property type="evidence" value="ECO:0007669"/>
    <property type="project" value="UniProtKB-KW"/>
</dbReference>
<evidence type="ECO:0000256" key="2">
    <source>
        <dbReference type="ARBA" id="ARBA00007261"/>
    </source>
</evidence>
<feature type="domain" description="Peptidase M16 C-terminal" evidence="10">
    <location>
        <begin position="240"/>
        <end position="409"/>
    </location>
</feature>
<keyword evidence="12" id="KW-1185">Reference proteome</keyword>
<keyword evidence="5" id="KW-0378">Hydrolase</keyword>
<keyword evidence="6" id="KW-0862">Zinc</keyword>
<dbReference type="Pfam" id="PF00675">
    <property type="entry name" value="Peptidase_M16"/>
    <property type="match status" value="1"/>
</dbReference>
<name>A0A6P4IRK9_DROKI</name>
<evidence type="ECO:0000256" key="1">
    <source>
        <dbReference type="ARBA" id="ARBA00001947"/>
    </source>
</evidence>
<dbReference type="PANTHER" id="PTHR43690">
    <property type="entry name" value="NARDILYSIN"/>
    <property type="match status" value="1"/>
</dbReference>
<dbReference type="InterPro" id="IPR007863">
    <property type="entry name" value="Peptidase_M16_C"/>
</dbReference>
<evidence type="ECO:0000256" key="6">
    <source>
        <dbReference type="ARBA" id="ARBA00022833"/>
    </source>
</evidence>
<organism evidence="12 13">
    <name type="scientific">Drosophila kikkawai</name>
    <name type="common">Fruit fly</name>
    <dbReference type="NCBI Taxonomy" id="30033"/>
    <lineage>
        <taxon>Eukaryota</taxon>
        <taxon>Metazoa</taxon>
        <taxon>Ecdysozoa</taxon>
        <taxon>Arthropoda</taxon>
        <taxon>Hexapoda</taxon>
        <taxon>Insecta</taxon>
        <taxon>Pterygota</taxon>
        <taxon>Neoptera</taxon>
        <taxon>Endopterygota</taxon>
        <taxon>Diptera</taxon>
        <taxon>Brachycera</taxon>
        <taxon>Muscomorpha</taxon>
        <taxon>Ephydroidea</taxon>
        <taxon>Drosophilidae</taxon>
        <taxon>Drosophila</taxon>
        <taxon>Sophophora</taxon>
    </lineage>
</organism>
<dbReference type="Pfam" id="PF16187">
    <property type="entry name" value="Peptidase_M16_M"/>
    <property type="match status" value="1"/>
</dbReference>
<sequence length="1039" mass="118843">MCLKPFARLGLITKQLQKWLFRQNAAMSTVEQYYDPPDKSEGDKKLYRALSLTNGLRAMLISDPKTEELNQKGSDASLNSSLEQLQGKQAACAVLVTVGSFSEPRQCQGLAHFLEHMIFMGSEKYPAENAFDAFVSKCGGSSNAHTENECTCFYFEVEEAHLDKCMDLFMNLIKAPLMRLNAMERERSALQSEFEQVHMNDGARKEQVFGSLASEDFPHGTFGWGNLKSLKEVDDATLHKELHTFFRKHYGSNRMIVSIQSEQPLDKLEELLLRHCGDISRCQENTLDLSMYGYQAAFQEKFFTNVLLVQPVEDVCKLELTWVLPPMKKFYRSKPDTFLEQLIGYEGVGSLCSYLRRRLWCMSVSAGVGGGTNSIYSLFTISIYLTDDGFEHIDEVLGATFAWIKLLNNSSELPAHYEELQQIAKNSFRFPVELPSIDNVQNIVEDFSYLPSKDVLTGSSLYFQYNEADLQIVKQHMTAFNFNIMISSHIPYENHEYDQEEQWFGTQYTTIPMPSKWETLWQKPPVLKELALPKPNPFITTDFTLHWKQAGQPHISRSPKSLMKNDLGELWFRQDNIFQLPEGYINLYFITPLVQQSVENYMLGVLFTYLVEFSIAEQLYPALEAGLTYGLYSGEKGLILRVSGFNQKLPLLVEIILKVMQTINLDPAQVESFKELKKRQIFNTLINGNALNHDLFYSILENKHFSLIQKYEAIDGITVDNLKQFMDNFPKKMYVQGLIQGNFTADQAKELMESVISMYKSEKIESLSSLDNSLLQVPLGSHFLRARALNENDTNTIVSNYYQVGPCDTKLDCLMGLVMMITGEPFFNQLRTQEQLGYSLGIFPWLGYGIMAFVITINTQENKHTADFVEKRIEQFRAGMSELVSKLSNDEFAAVRESLVGNKRLRDHSLDEEVGRNWIEIVTREYFFNRVEMQIQMINSLSKEHLLDFLRDYEKNNFRKLSVQVVGRGNRVGDSQASSLSGMLDVGHHSLSEVISGKINIKFLGTDDDPSNIKDISAFKQNLYVYPLIFTNPMLSEKT</sequence>
<dbReference type="PROSITE" id="PS00143">
    <property type="entry name" value="INSULINASE"/>
    <property type="match status" value="1"/>
</dbReference>
<evidence type="ECO:0000259" key="9">
    <source>
        <dbReference type="Pfam" id="PF00675"/>
    </source>
</evidence>
<evidence type="ECO:0000256" key="7">
    <source>
        <dbReference type="ARBA" id="ARBA00023049"/>
    </source>
</evidence>
<protein>
    <submittedName>
        <fullName evidence="13">Nardilysin-like</fullName>
    </submittedName>
</protein>
<dbReference type="InterPro" id="IPR032632">
    <property type="entry name" value="Peptidase_M16_M"/>
</dbReference>
<dbReference type="Gene3D" id="3.30.830.10">
    <property type="entry name" value="Metalloenzyme, LuxS/M16 peptidase-like"/>
    <property type="match status" value="4"/>
</dbReference>
<evidence type="ECO:0000256" key="5">
    <source>
        <dbReference type="ARBA" id="ARBA00022801"/>
    </source>
</evidence>
<dbReference type="InterPro" id="IPR011765">
    <property type="entry name" value="Pept_M16_N"/>
</dbReference>
<dbReference type="SUPFAM" id="SSF63411">
    <property type="entry name" value="LuxS/MPP-like metallohydrolase"/>
    <property type="match status" value="4"/>
</dbReference>
<proteinExistence type="inferred from homology"/>
<keyword evidence="4" id="KW-0479">Metal-binding</keyword>
<reference evidence="13" key="1">
    <citation type="submission" date="2025-08" db="UniProtKB">
        <authorList>
            <consortium name="RefSeq"/>
        </authorList>
    </citation>
    <scope>IDENTIFICATION</scope>
    <source>
        <strain evidence="13">14028-0561.14</strain>
        <tissue evidence="13">Whole fly</tissue>
    </source>
</reference>
<dbReference type="FunFam" id="3.30.830.10:FF:000005">
    <property type="entry name" value="nardilysin isoform X1"/>
    <property type="match status" value="1"/>
</dbReference>
<feature type="domain" description="Peptidase M16 middle/third" evidence="11">
    <location>
        <begin position="428"/>
        <end position="713"/>
    </location>
</feature>
<accession>A0A6P4IRK9</accession>
<dbReference type="PANTHER" id="PTHR43690:SF18">
    <property type="entry name" value="INSULIN-DEGRADING ENZYME-RELATED"/>
    <property type="match status" value="1"/>
</dbReference>
<feature type="domain" description="Peptidase M16 N-terminal" evidence="9">
    <location>
        <begin position="86"/>
        <end position="208"/>
    </location>
</feature>
<dbReference type="GO" id="GO:0004222">
    <property type="term" value="F:metalloendopeptidase activity"/>
    <property type="evidence" value="ECO:0007669"/>
    <property type="project" value="InterPro"/>
</dbReference>